<organism evidence="4 5">
    <name type="scientific">Klebsormidium nitens</name>
    <name type="common">Green alga</name>
    <name type="synonym">Ulothrix nitens</name>
    <dbReference type="NCBI Taxonomy" id="105231"/>
    <lineage>
        <taxon>Eukaryota</taxon>
        <taxon>Viridiplantae</taxon>
        <taxon>Streptophyta</taxon>
        <taxon>Klebsormidiophyceae</taxon>
        <taxon>Klebsormidiales</taxon>
        <taxon>Klebsormidiaceae</taxon>
        <taxon>Klebsormidium</taxon>
    </lineage>
</organism>
<evidence type="ECO:0000256" key="1">
    <source>
        <dbReference type="ARBA" id="ARBA00006765"/>
    </source>
</evidence>
<sequence>MLGFSRHDVKVAALAIVMMLVMPGLQPTPRVPDTSYRANPSTLQQHVEYFDRNRDGVISLPETFESLNRLGFNWWGNFYRAPFINWGLTMGLYVKGFPPLSLSSLISPAFWNHLLSFDFQLRVPIQTIHQTIHPSDSGVYDKNGQFNEAKFERLMSFDKAGKGGINRCEMTRFIKANNNPPDVPGNIGSKFEWFNVFEILHDDKGVMSREKLLKMYNGSVFEEIERAVAAKKGIQTVRTSAMKNDA</sequence>
<dbReference type="GO" id="GO:0004497">
    <property type="term" value="F:monooxygenase activity"/>
    <property type="evidence" value="ECO:0000318"/>
    <property type="project" value="GO_Central"/>
</dbReference>
<gene>
    <name evidence="4" type="ORF">KFL_008260040</name>
</gene>
<dbReference type="InterPro" id="IPR002048">
    <property type="entry name" value="EF_hand_dom"/>
</dbReference>
<feature type="chain" id="PRO_5012237249" evidence="2">
    <location>
        <begin position="28"/>
        <end position="246"/>
    </location>
</feature>
<proteinExistence type="inferred from homology"/>
<keyword evidence="2" id="KW-0732">Signal</keyword>
<accession>A0A1Y1INH0</accession>
<evidence type="ECO:0000313" key="5">
    <source>
        <dbReference type="Proteomes" id="UP000054558"/>
    </source>
</evidence>
<feature type="signal peptide" evidence="2">
    <location>
        <begin position="1"/>
        <end position="27"/>
    </location>
</feature>
<comment type="similarity">
    <text evidence="1">Belongs to the caleosin family.</text>
</comment>
<name>A0A1Y1INH0_KLENI</name>
<dbReference type="OrthoDB" id="538903at2759"/>
<dbReference type="InterPro" id="IPR011992">
    <property type="entry name" value="EF-hand-dom_pair"/>
</dbReference>
<protein>
    <submittedName>
        <fullName evidence="4">Caleosin</fullName>
    </submittedName>
</protein>
<dbReference type="Pfam" id="PF05042">
    <property type="entry name" value="Caleosin"/>
    <property type="match status" value="1"/>
</dbReference>
<keyword evidence="5" id="KW-1185">Reference proteome</keyword>
<feature type="domain" description="EF-hand" evidence="3">
    <location>
        <begin position="38"/>
        <end position="73"/>
    </location>
</feature>
<reference evidence="4 5" key="1">
    <citation type="journal article" date="2014" name="Nat. Commun.">
        <title>Klebsormidium flaccidum genome reveals primary factors for plant terrestrial adaptation.</title>
        <authorList>
            <person name="Hori K."/>
            <person name="Maruyama F."/>
            <person name="Fujisawa T."/>
            <person name="Togashi T."/>
            <person name="Yamamoto N."/>
            <person name="Seo M."/>
            <person name="Sato S."/>
            <person name="Yamada T."/>
            <person name="Mori H."/>
            <person name="Tajima N."/>
            <person name="Moriyama T."/>
            <person name="Ikeuchi M."/>
            <person name="Watanabe M."/>
            <person name="Wada H."/>
            <person name="Kobayashi K."/>
            <person name="Saito M."/>
            <person name="Masuda T."/>
            <person name="Sasaki-Sekimoto Y."/>
            <person name="Mashiguchi K."/>
            <person name="Awai K."/>
            <person name="Shimojima M."/>
            <person name="Masuda S."/>
            <person name="Iwai M."/>
            <person name="Nobusawa T."/>
            <person name="Narise T."/>
            <person name="Kondo S."/>
            <person name="Saito H."/>
            <person name="Sato R."/>
            <person name="Murakawa M."/>
            <person name="Ihara Y."/>
            <person name="Oshima-Yamada Y."/>
            <person name="Ohtaka K."/>
            <person name="Satoh M."/>
            <person name="Sonobe K."/>
            <person name="Ishii M."/>
            <person name="Ohtani R."/>
            <person name="Kanamori-Sato M."/>
            <person name="Honoki R."/>
            <person name="Miyazaki D."/>
            <person name="Mochizuki H."/>
            <person name="Umetsu J."/>
            <person name="Higashi K."/>
            <person name="Shibata D."/>
            <person name="Kamiya Y."/>
            <person name="Sato N."/>
            <person name="Nakamura Y."/>
            <person name="Tabata S."/>
            <person name="Ida S."/>
            <person name="Kurokawa K."/>
            <person name="Ohta H."/>
        </authorList>
    </citation>
    <scope>NUCLEOTIDE SEQUENCE [LARGE SCALE GENOMIC DNA]</scope>
    <source>
        <strain evidence="4 5">NIES-2285</strain>
    </source>
</reference>
<dbReference type="Proteomes" id="UP000054558">
    <property type="component" value="Unassembled WGS sequence"/>
</dbReference>
<dbReference type="PANTHER" id="PTHR31495">
    <property type="entry name" value="PEROXYGENASE 3-RELATED"/>
    <property type="match status" value="1"/>
</dbReference>
<dbReference type="InterPro" id="IPR007736">
    <property type="entry name" value="Caleosin-related"/>
</dbReference>
<evidence type="ECO:0000256" key="2">
    <source>
        <dbReference type="SAM" id="SignalP"/>
    </source>
</evidence>
<dbReference type="EMBL" id="DF237775">
    <property type="protein sequence ID" value="GAQ91652.1"/>
    <property type="molecule type" value="Genomic_DNA"/>
</dbReference>
<dbReference type="GO" id="GO:0005509">
    <property type="term" value="F:calcium ion binding"/>
    <property type="evidence" value="ECO:0000318"/>
    <property type="project" value="GO_Central"/>
</dbReference>
<dbReference type="AlphaFoldDB" id="A0A1Y1INH0"/>
<evidence type="ECO:0000259" key="3">
    <source>
        <dbReference type="PROSITE" id="PS50222"/>
    </source>
</evidence>
<evidence type="ECO:0000313" key="4">
    <source>
        <dbReference type="EMBL" id="GAQ91652.1"/>
    </source>
</evidence>
<dbReference type="PROSITE" id="PS50222">
    <property type="entry name" value="EF_HAND_2"/>
    <property type="match status" value="1"/>
</dbReference>
<dbReference type="SUPFAM" id="SSF47473">
    <property type="entry name" value="EF-hand"/>
    <property type="match status" value="1"/>
</dbReference>
<dbReference type="PANTHER" id="PTHR31495:SF0">
    <property type="entry name" value="BINDING PROTEIN CALEOSIN, PUTATIVE (AFU_ORTHOLOGUE AFUA_5G13750)-RELATED"/>
    <property type="match status" value="1"/>
</dbReference>